<name>A0A067S7V0_GALM3</name>
<gene>
    <name evidence="2" type="ORF">GALMADRAFT_131200</name>
</gene>
<evidence type="ECO:0000256" key="1">
    <source>
        <dbReference type="SAM" id="MobiDB-lite"/>
    </source>
</evidence>
<organism evidence="2 3">
    <name type="scientific">Galerina marginata (strain CBS 339.88)</name>
    <dbReference type="NCBI Taxonomy" id="685588"/>
    <lineage>
        <taxon>Eukaryota</taxon>
        <taxon>Fungi</taxon>
        <taxon>Dikarya</taxon>
        <taxon>Basidiomycota</taxon>
        <taxon>Agaricomycotina</taxon>
        <taxon>Agaricomycetes</taxon>
        <taxon>Agaricomycetidae</taxon>
        <taxon>Agaricales</taxon>
        <taxon>Agaricineae</taxon>
        <taxon>Strophariaceae</taxon>
        <taxon>Galerina</taxon>
    </lineage>
</organism>
<sequence>MLNSDENAQFIRSVPQGVLEDFRQGIYTQDHLQENWERFLFSDWVTLENRLDQLKVFLRKTLKDSKHVQHEVSDAIFLRYIPQGTIEDFRQTVYVEDYIKKNWEKFLTSNWIAVESRIRELRKFVSEGYGATNTFTIPATRTEAGPGIPVDKVSKTLSDNEKIAVEVLPPQVFAADAARGDWTNSPSEKGAEKEADVNIYAMADQPSDATVWLDSDVTSTVSFRPRQLNRERSVDEVETVIGLPSYYPVPRTKRAYILDLSDNKYQLNDDSNDHKLIPLDALVKDKDQDSWRGGTGKGDSTVAVDIFGNGKLVSCRRSRLKCCGVWACTKVDRKLVDCTRHELDGKSFQQLVNAQIETRLTEADTAEKRAALFFIVCQTRTCPAKDSNERACSGQPVLRTNDGGRRPFIGCSDITKTFPSGHRFEVIPDDVNPEHLATLFAGGTLDGINDELLCSRIVPAHIGGRVKLCKIPHNSDGTLSEVNLRPCPASRTIYIPLDPTIRVLVILYDHLKPHNHPILPATKTSREVRELYSRCIDAVGSAGSTVQKIENAPSTRLILGKTPSLLAPALQDHAVKGRLLTKAKKKAFPFGVNIEGVTHLQGQDIENLPVDKRYIQSVKKNVSGADIIFTANPYLLSRIHKALTIQVDTTFKRVVGALKEWEVAMWDPEVQRALTVARVYTNRADTVTYKMIFDELQGVVLQLTGKPLLLKALSRGGTLLSIGVDLELAQALGAGQSFLSSNEPEYSGIPATASHVEIIPYFVRACLVHIKRGIHSLKEWVTQDEYEKLMGFPCLETQEDLDAFSAWIMKLGNSKVTAWWEHKVNNVWIIPTILKFKSKIKPNDWDRTPPSTNMGESQHHYTNLNTGIGLSLLEAILSARILDDQTALEIQQSITSGVLKNGRNDSYTRTSRSMGRASTASRKLREAHEQVAALDTVVEQIHSLTQAQKENAAKIKELRARKGEIKSAKSIRKGKAASYQAESNSSGKVNKIPKLVARARKAVKVKAKRKSGSAKVDIQPSGVESSAEHQFSVTDVENRDFGSATSACGRPLPLPLFDTTSSNLTYI</sequence>
<dbReference type="Proteomes" id="UP000027222">
    <property type="component" value="Unassembled WGS sequence"/>
</dbReference>
<dbReference type="EMBL" id="KL142429">
    <property type="protein sequence ID" value="KDR65997.1"/>
    <property type="molecule type" value="Genomic_DNA"/>
</dbReference>
<dbReference type="OrthoDB" id="2976708at2759"/>
<evidence type="ECO:0000313" key="2">
    <source>
        <dbReference type="EMBL" id="KDR65997.1"/>
    </source>
</evidence>
<protein>
    <submittedName>
        <fullName evidence="2">Uncharacterized protein</fullName>
    </submittedName>
</protein>
<accession>A0A067S7V0</accession>
<proteinExistence type="predicted"/>
<dbReference type="AlphaFoldDB" id="A0A067S7V0"/>
<evidence type="ECO:0000313" key="3">
    <source>
        <dbReference type="Proteomes" id="UP000027222"/>
    </source>
</evidence>
<feature type="region of interest" description="Disordered" evidence="1">
    <location>
        <begin position="1007"/>
        <end position="1030"/>
    </location>
</feature>
<dbReference type="HOGENOM" id="CLU_288208_0_0_1"/>
<keyword evidence="3" id="KW-1185">Reference proteome</keyword>
<reference evidence="3" key="1">
    <citation type="journal article" date="2014" name="Proc. Natl. Acad. Sci. U.S.A.">
        <title>Extensive sampling of basidiomycete genomes demonstrates inadequacy of the white-rot/brown-rot paradigm for wood decay fungi.</title>
        <authorList>
            <person name="Riley R."/>
            <person name="Salamov A.A."/>
            <person name="Brown D.W."/>
            <person name="Nagy L.G."/>
            <person name="Floudas D."/>
            <person name="Held B.W."/>
            <person name="Levasseur A."/>
            <person name="Lombard V."/>
            <person name="Morin E."/>
            <person name="Otillar R."/>
            <person name="Lindquist E.A."/>
            <person name="Sun H."/>
            <person name="LaButti K.M."/>
            <person name="Schmutz J."/>
            <person name="Jabbour D."/>
            <person name="Luo H."/>
            <person name="Baker S.E."/>
            <person name="Pisabarro A.G."/>
            <person name="Walton J.D."/>
            <person name="Blanchette R.A."/>
            <person name="Henrissat B."/>
            <person name="Martin F."/>
            <person name="Cullen D."/>
            <person name="Hibbett D.S."/>
            <person name="Grigoriev I.V."/>
        </authorList>
    </citation>
    <scope>NUCLEOTIDE SEQUENCE [LARGE SCALE GENOMIC DNA]</scope>
    <source>
        <strain evidence="3">CBS 339.88</strain>
    </source>
</reference>